<evidence type="ECO:0000313" key="2">
    <source>
        <dbReference type="Proteomes" id="UP000319257"/>
    </source>
</evidence>
<evidence type="ECO:0000313" key="1">
    <source>
        <dbReference type="EMBL" id="TPX06780.1"/>
    </source>
</evidence>
<evidence type="ECO:0008006" key="3">
    <source>
        <dbReference type="Google" id="ProtNLM"/>
    </source>
</evidence>
<sequence>MRVTTIINPPVGLDEVMAIIEIVFPHFKEGVKLDELETKPFPYLLEQLRAVGILGMRRGTITTDNDVDVSEKNRGTLLVEYPKASAFYNFLASPEFALFKDKVKHGVTAPPTLKLFETSSGLESVGDDTALGLILLSPKSGNDLAGLLDRVKSLAKPTLGSRAVFGVNLNSEDNEIVVLESFKDQKELEQANVRPAQQALLSQLREIATMTHLLANIAKVDVW</sequence>
<organism evidence="1 2">
    <name type="scientific">Thyridium curvatum</name>
    <dbReference type="NCBI Taxonomy" id="1093900"/>
    <lineage>
        <taxon>Eukaryota</taxon>
        <taxon>Fungi</taxon>
        <taxon>Dikarya</taxon>
        <taxon>Ascomycota</taxon>
        <taxon>Pezizomycotina</taxon>
        <taxon>Sordariomycetes</taxon>
        <taxon>Sordariomycetidae</taxon>
        <taxon>Thyridiales</taxon>
        <taxon>Thyridiaceae</taxon>
        <taxon>Thyridium</taxon>
    </lineage>
</organism>
<dbReference type="GeneID" id="41969723"/>
<dbReference type="InParanoid" id="A0A507ARH4"/>
<dbReference type="EMBL" id="SKBQ01000009">
    <property type="protein sequence ID" value="TPX06780.1"/>
    <property type="molecule type" value="Genomic_DNA"/>
</dbReference>
<keyword evidence="2" id="KW-1185">Reference proteome</keyword>
<dbReference type="RefSeq" id="XP_030988491.1">
    <property type="nucleotide sequence ID" value="XM_031136447.1"/>
</dbReference>
<accession>A0A507ARH4</accession>
<name>A0A507ARH4_9PEZI</name>
<protein>
    <recommendedName>
        <fullName evidence="3">ABM domain-containing protein</fullName>
    </recommendedName>
</protein>
<reference evidence="1 2" key="1">
    <citation type="submission" date="2019-06" db="EMBL/GenBank/DDBJ databases">
        <title>Draft genome sequence of the filamentous fungus Phialemoniopsis curvata isolated from diesel fuel.</title>
        <authorList>
            <person name="Varaljay V.A."/>
            <person name="Lyon W.J."/>
            <person name="Crouch A.L."/>
            <person name="Drake C.E."/>
            <person name="Hollomon J.M."/>
            <person name="Nadeau L.J."/>
            <person name="Nunn H.S."/>
            <person name="Stevenson B.S."/>
            <person name="Bojanowski C.L."/>
            <person name="Crookes-Goodson W.J."/>
        </authorList>
    </citation>
    <scope>NUCLEOTIDE SEQUENCE [LARGE SCALE GENOMIC DNA]</scope>
    <source>
        <strain evidence="1 2">D216</strain>
    </source>
</reference>
<gene>
    <name evidence="1" type="ORF">E0L32_002276</name>
</gene>
<dbReference type="AlphaFoldDB" id="A0A507ARH4"/>
<proteinExistence type="predicted"/>
<dbReference type="OrthoDB" id="4425169at2759"/>
<dbReference type="STRING" id="1093900.A0A507ARH4"/>
<comment type="caution">
    <text evidence="1">The sequence shown here is derived from an EMBL/GenBank/DDBJ whole genome shotgun (WGS) entry which is preliminary data.</text>
</comment>
<dbReference type="Proteomes" id="UP000319257">
    <property type="component" value="Unassembled WGS sequence"/>
</dbReference>